<evidence type="ECO:0000313" key="2">
    <source>
        <dbReference type="Proteomes" id="UP000000420"/>
    </source>
</evidence>
<gene>
    <name evidence="1" type="ordered locus">XC_2740</name>
</gene>
<dbReference type="Pfam" id="PF11101">
    <property type="entry name" value="DUF2884"/>
    <property type="match status" value="1"/>
</dbReference>
<dbReference type="AlphaFoldDB" id="A0A0H2XAM0"/>
<proteinExistence type="predicted"/>
<evidence type="ECO:0008006" key="3">
    <source>
        <dbReference type="Google" id="ProtNLM"/>
    </source>
</evidence>
<accession>A0A0H2XAM0</accession>
<protein>
    <recommendedName>
        <fullName evidence="3">DUF2884 family protein</fullName>
    </recommendedName>
</protein>
<dbReference type="EMBL" id="CP000050">
    <property type="protein sequence ID" value="AAY49789.1"/>
    <property type="molecule type" value="Genomic_DNA"/>
</dbReference>
<organism evidence="1 2">
    <name type="scientific">Xanthomonas campestris pv. campestris (strain 8004)</name>
    <dbReference type="NCBI Taxonomy" id="314565"/>
    <lineage>
        <taxon>Bacteria</taxon>
        <taxon>Pseudomonadati</taxon>
        <taxon>Pseudomonadota</taxon>
        <taxon>Gammaproteobacteria</taxon>
        <taxon>Lysobacterales</taxon>
        <taxon>Lysobacteraceae</taxon>
        <taxon>Xanthomonas</taxon>
    </lineage>
</organism>
<sequence>MKVLASALLMGALLVGCGGHSESTTSGSAQVNGSGVTFDNNSVTLNRSGLPAARIGADGSLRIAGKPVALNAAQQQAMRGYYAQLQAVAKQGIEIGTKGAAFGAHAAGEALKGVLSGNPDQIGGKIEAEADTFKQHALQICDRLVGLRTAQDAAASLIPAFAPYASLTQHDVEDCRK</sequence>
<dbReference type="Proteomes" id="UP000000420">
    <property type="component" value="Chromosome"/>
</dbReference>
<dbReference type="RefSeq" id="WP_011036682.1">
    <property type="nucleotide sequence ID" value="NC_007086.1"/>
</dbReference>
<dbReference type="HOGENOM" id="CLU_093842_0_0_6"/>
<reference evidence="1 2" key="1">
    <citation type="journal article" date="2005" name="Genome Res.">
        <title>Comparative and functional genomic analyses of the pathogenicity of phytopathogen Xanthomonas campestris pv. campestris.</title>
        <authorList>
            <person name="Qian W."/>
            <person name="Jia Y."/>
            <person name="Ren S.X."/>
            <person name="He Y.Q."/>
            <person name="Feng J.X."/>
            <person name="Lu L.F."/>
            <person name="Sun Q."/>
            <person name="Ying G."/>
            <person name="Tang D.J."/>
            <person name="Tang H."/>
            <person name="Wu W."/>
            <person name="Hao P."/>
            <person name="Wang L."/>
            <person name="Jiang B.L."/>
            <person name="Zeng S."/>
            <person name="Gu W.Y."/>
            <person name="Lu G."/>
            <person name="Rong L."/>
            <person name="Tian Y."/>
            <person name="Yao Z."/>
            <person name="Fu G."/>
            <person name="Chen B."/>
            <person name="Fang R."/>
            <person name="Qiang B."/>
            <person name="Chen Z."/>
            <person name="Zhao G.P."/>
            <person name="Tang J.L."/>
            <person name="He C."/>
        </authorList>
    </citation>
    <scope>NUCLEOTIDE SEQUENCE [LARGE SCALE GENOMIC DNA]</scope>
    <source>
        <strain evidence="1 2">8004</strain>
    </source>
</reference>
<dbReference type="PROSITE" id="PS51257">
    <property type="entry name" value="PROKAR_LIPOPROTEIN"/>
    <property type="match status" value="1"/>
</dbReference>
<dbReference type="InterPro" id="IPR021307">
    <property type="entry name" value="DUF2884"/>
</dbReference>
<name>A0A0H2XAM0_XANC8</name>
<dbReference type="KEGG" id="xcb:XC_2740"/>
<evidence type="ECO:0000313" key="1">
    <source>
        <dbReference type="EMBL" id="AAY49789.1"/>
    </source>
</evidence>